<name>A0A8C1RQ06_CYPCA</name>
<dbReference type="InterPro" id="IPR036179">
    <property type="entry name" value="Ig-like_dom_sf"/>
</dbReference>
<dbReference type="AlphaFoldDB" id="A0A8C1RQ06"/>
<dbReference type="Proteomes" id="UP000694427">
    <property type="component" value="Unplaced"/>
</dbReference>
<evidence type="ECO:0000313" key="9">
    <source>
        <dbReference type="Ensembl" id="ENSCCRP00010118359.1"/>
    </source>
</evidence>
<dbReference type="Pfam" id="PF07654">
    <property type="entry name" value="C1-set"/>
    <property type="match status" value="1"/>
</dbReference>
<evidence type="ECO:0000256" key="6">
    <source>
        <dbReference type="ARBA" id="ARBA00023319"/>
    </source>
</evidence>
<reference evidence="9" key="1">
    <citation type="submission" date="2025-08" db="UniProtKB">
        <authorList>
            <consortium name="Ensembl"/>
        </authorList>
    </citation>
    <scope>IDENTIFICATION</scope>
</reference>
<feature type="chain" id="PRO_5034895904" description="Ig-like domain-containing protein" evidence="7">
    <location>
        <begin position="22"/>
        <end position="251"/>
    </location>
</feature>
<keyword evidence="2" id="KW-0812">Transmembrane</keyword>
<evidence type="ECO:0000256" key="7">
    <source>
        <dbReference type="SAM" id="SignalP"/>
    </source>
</evidence>
<dbReference type="InterPro" id="IPR013783">
    <property type="entry name" value="Ig-like_fold"/>
</dbReference>
<dbReference type="InterPro" id="IPR051117">
    <property type="entry name" value="TRG_var/const_region"/>
</dbReference>
<evidence type="ECO:0000256" key="1">
    <source>
        <dbReference type="ARBA" id="ARBA00004370"/>
    </source>
</evidence>
<dbReference type="InterPro" id="IPR003597">
    <property type="entry name" value="Ig_C1-set"/>
</dbReference>
<dbReference type="PANTHER" id="PTHR19256">
    <property type="entry name" value="T-CELL RECEPTOR GAMMA CHAIN"/>
    <property type="match status" value="1"/>
</dbReference>
<accession>A0A8C1RQ06</accession>
<organism evidence="9 10">
    <name type="scientific">Cyprinus carpio</name>
    <name type="common">Common carp</name>
    <dbReference type="NCBI Taxonomy" id="7962"/>
    <lineage>
        <taxon>Eukaryota</taxon>
        <taxon>Metazoa</taxon>
        <taxon>Chordata</taxon>
        <taxon>Craniata</taxon>
        <taxon>Vertebrata</taxon>
        <taxon>Euteleostomi</taxon>
        <taxon>Actinopterygii</taxon>
        <taxon>Neopterygii</taxon>
        <taxon>Teleostei</taxon>
        <taxon>Ostariophysi</taxon>
        <taxon>Cypriniformes</taxon>
        <taxon>Cyprinidae</taxon>
        <taxon>Cyprininae</taxon>
        <taxon>Cyprinus</taxon>
    </lineage>
</organism>
<evidence type="ECO:0000256" key="2">
    <source>
        <dbReference type="ARBA" id="ARBA00022692"/>
    </source>
</evidence>
<dbReference type="Ensembl" id="ENSCCRT00010131481.1">
    <property type="protein sequence ID" value="ENSCCRP00010118359.1"/>
    <property type="gene ID" value="ENSCCRG00010051846.1"/>
</dbReference>
<dbReference type="PROSITE" id="PS50835">
    <property type="entry name" value="IG_LIKE"/>
    <property type="match status" value="1"/>
</dbReference>
<dbReference type="Gene3D" id="2.60.40.10">
    <property type="entry name" value="Immunoglobulins"/>
    <property type="match status" value="2"/>
</dbReference>
<dbReference type="SMART" id="SM00409">
    <property type="entry name" value="IG"/>
    <property type="match status" value="1"/>
</dbReference>
<evidence type="ECO:0000256" key="4">
    <source>
        <dbReference type="ARBA" id="ARBA00023136"/>
    </source>
</evidence>
<dbReference type="SMART" id="SM00407">
    <property type="entry name" value="IGc1"/>
    <property type="match status" value="1"/>
</dbReference>
<keyword evidence="4" id="KW-0472">Membrane</keyword>
<dbReference type="Pfam" id="PF07686">
    <property type="entry name" value="V-set"/>
    <property type="match status" value="1"/>
</dbReference>
<comment type="subcellular location">
    <subcellularLocation>
        <location evidence="1">Membrane</location>
    </subcellularLocation>
</comment>
<keyword evidence="5" id="KW-0675">Receptor</keyword>
<feature type="signal peptide" evidence="7">
    <location>
        <begin position="1"/>
        <end position="21"/>
    </location>
</feature>
<evidence type="ECO:0000256" key="3">
    <source>
        <dbReference type="ARBA" id="ARBA00022989"/>
    </source>
</evidence>
<protein>
    <recommendedName>
        <fullName evidence="8">Ig-like domain-containing protein</fullName>
    </recommendedName>
</protein>
<dbReference type="GO" id="GO:0016020">
    <property type="term" value="C:membrane"/>
    <property type="evidence" value="ECO:0007669"/>
    <property type="project" value="UniProtKB-SubCell"/>
</dbReference>
<dbReference type="InterPro" id="IPR013106">
    <property type="entry name" value="Ig_V-set"/>
</dbReference>
<evidence type="ECO:0000313" key="10">
    <source>
        <dbReference type="Proteomes" id="UP000694427"/>
    </source>
</evidence>
<dbReference type="SUPFAM" id="SSF48726">
    <property type="entry name" value="Immunoglobulin"/>
    <property type="match status" value="2"/>
</dbReference>
<keyword evidence="3" id="KW-1133">Transmembrane helix</keyword>
<keyword evidence="10" id="KW-1185">Reference proteome</keyword>
<dbReference type="PANTHER" id="PTHR19256:SF65">
    <property type="entry name" value="T CELL RECEPTOR GAMMA CONSTANT 1-RELATED"/>
    <property type="match status" value="1"/>
</dbReference>
<reference evidence="9" key="2">
    <citation type="submission" date="2025-09" db="UniProtKB">
        <authorList>
            <consortium name="Ensembl"/>
        </authorList>
    </citation>
    <scope>IDENTIFICATION</scope>
</reference>
<feature type="domain" description="Ig-like" evidence="8">
    <location>
        <begin position="145"/>
        <end position="242"/>
    </location>
</feature>
<dbReference type="InterPro" id="IPR007110">
    <property type="entry name" value="Ig-like_dom"/>
</dbReference>
<proteinExistence type="predicted"/>
<sequence>MSLQPQLYFLLFILLICKGKSVELQQKISLTKAVEKLAIIDCQLQVSCWNYIHWYQQKDGETLKRILYADINDGSTKGNDAGDEFKSEKKGSNHFALKINKLKKEHLAMYYCACWDYKQMTVGYRKTFGSGTKLYVTGKDQVKAPTLFGYLPSKKDEKKSDGHGKQTMLCQASGMFPDLVKFAWKKKDAGKWGDVSEGDVVEQRNDGQEVTVTSMLIVDKDKARNDDYQCTVVHEGKTKELEMKRGNLKKL</sequence>
<evidence type="ECO:0000259" key="8">
    <source>
        <dbReference type="PROSITE" id="PS50835"/>
    </source>
</evidence>
<keyword evidence="6" id="KW-0393">Immunoglobulin domain</keyword>
<keyword evidence="7" id="KW-0732">Signal</keyword>
<evidence type="ECO:0000256" key="5">
    <source>
        <dbReference type="ARBA" id="ARBA00023170"/>
    </source>
</evidence>
<dbReference type="InterPro" id="IPR003599">
    <property type="entry name" value="Ig_sub"/>
</dbReference>